<dbReference type="KEGG" id="spu:115921583"/>
<evidence type="ECO:0000256" key="3">
    <source>
        <dbReference type="ARBA" id="ARBA00004406"/>
    </source>
</evidence>
<evidence type="ECO:0000256" key="4">
    <source>
        <dbReference type="ARBA" id="ARBA00010617"/>
    </source>
</evidence>
<evidence type="ECO:0000256" key="5">
    <source>
        <dbReference type="ARBA" id="ARBA00022617"/>
    </source>
</evidence>
<dbReference type="GO" id="GO:0006082">
    <property type="term" value="P:organic acid metabolic process"/>
    <property type="evidence" value="ECO:0000318"/>
    <property type="project" value="GO_Central"/>
</dbReference>
<evidence type="ECO:0000256" key="1">
    <source>
        <dbReference type="ARBA" id="ARBA00001971"/>
    </source>
</evidence>
<evidence type="ECO:0000256" key="11">
    <source>
        <dbReference type="ARBA" id="ARBA00023033"/>
    </source>
</evidence>
<dbReference type="OMA" id="HRSLYSF"/>
<proteinExistence type="inferred from homology"/>
<dbReference type="PRINTS" id="PR00463">
    <property type="entry name" value="EP450I"/>
</dbReference>
<dbReference type="GO" id="GO:0005506">
    <property type="term" value="F:iron ion binding"/>
    <property type="evidence" value="ECO:0007669"/>
    <property type="project" value="InterPro"/>
</dbReference>
<reference evidence="16" key="2">
    <citation type="submission" date="2021-01" db="UniProtKB">
        <authorList>
            <consortium name="EnsemblMetazoa"/>
        </authorList>
    </citation>
    <scope>IDENTIFICATION</scope>
</reference>
<organism evidence="16 17">
    <name type="scientific">Strongylocentrotus purpuratus</name>
    <name type="common">Purple sea urchin</name>
    <dbReference type="NCBI Taxonomy" id="7668"/>
    <lineage>
        <taxon>Eukaryota</taxon>
        <taxon>Metazoa</taxon>
        <taxon>Echinodermata</taxon>
        <taxon>Eleutherozoa</taxon>
        <taxon>Echinozoa</taxon>
        <taxon>Echinoidea</taxon>
        <taxon>Euechinoidea</taxon>
        <taxon>Echinacea</taxon>
        <taxon>Camarodonta</taxon>
        <taxon>Echinidea</taxon>
        <taxon>Strongylocentrotidae</taxon>
        <taxon>Strongylocentrotus</taxon>
    </lineage>
</organism>
<dbReference type="PANTHER" id="PTHR24300:SF397">
    <property type="entry name" value="CYTOCHROME P450 2U1"/>
    <property type="match status" value="1"/>
</dbReference>
<comment type="similarity">
    <text evidence="4 14">Belongs to the cytochrome P450 family.</text>
</comment>
<dbReference type="PROSITE" id="PS00086">
    <property type="entry name" value="CYTOCHROME_P450"/>
    <property type="match status" value="1"/>
</dbReference>
<dbReference type="EnsemblMetazoa" id="XM_030979169">
    <property type="protein sequence ID" value="XP_030835029"/>
    <property type="gene ID" value="LOC115921583"/>
</dbReference>
<dbReference type="RefSeq" id="XP_030835029.1">
    <property type="nucleotide sequence ID" value="XM_030979169.1"/>
</dbReference>
<dbReference type="GO" id="GO:0005737">
    <property type="term" value="C:cytoplasm"/>
    <property type="evidence" value="ECO:0000318"/>
    <property type="project" value="GO_Central"/>
</dbReference>
<keyword evidence="11 14" id="KW-0503">Monooxygenase</keyword>
<dbReference type="GO" id="GO:0020037">
    <property type="term" value="F:heme binding"/>
    <property type="evidence" value="ECO:0000318"/>
    <property type="project" value="GO_Central"/>
</dbReference>
<evidence type="ECO:0000256" key="14">
    <source>
        <dbReference type="RuleBase" id="RU000461"/>
    </source>
</evidence>
<dbReference type="Pfam" id="PF00067">
    <property type="entry name" value="p450"/>
    <property type="match status" value="1"/>
</dbReference>
<keyword evidence="15" id="KW-0812">Transmembrane</keyword>
<protein>
    <recommendedName>
        <fullName evidence="18">Cytochrome P450</fullName>
    </recommendedName>
</protein>
<comment type="cofactor">
    <cofactor evidence="1 13">
        <name>heme</name>
        <dbReference type="ChEBI" id="CHEBI:30413"/>
    </cofactor>
</comment>
<dbReference type="InterPro" id="IPR002401">
    <property type="entry name" value="Cyt_P450_E_grp-I"/>
</dbReference>
<evidence type="ECO:0000256" key="13">
    <source>
        <dbReference type="PIRSR" id="PIRSR602401-1"/>
    </source>
</evidence>
<dbReference type="FunFam" id="1.10.630.10:FF:000238">
    <property type="entry name" value="Cytochrome P450 2A6"/>
    <property type="match status" value="1"/>
</dbReference>
<evidence type="ECO:0000256" key="12">
    <source>
        <dbReference type="ARBA" id="ARBA00023136"/>
    </source>
</evidence>
<dbReference type="GeneID" id="115921583"/>
<dbReference type="Gene3D" id="1.10.630.10">
    <property type="entry name" value="Cytochrome P450"/>
    <property type="match status" value="1"/>
</dbReference>
<dbReference type="AlphaFoldDB" id="A0A7M7SVS2"/>
<dbReference type="GO" id="GO:0005789">
    <property type="term" value="C:endoplasmic reticulum membrane"/>
    <property type="evidence" value="ECO:0007669"/>
    <property type="project" value="UniProtKB-SubCell"/>
</dbReference>
<accession>A0A7M7SVS2</accession>
<evidence type="ECO:0000313" key="16">
    <source>
        <dbReference type="EnsemblMetazoa" id="XP_030835029"/>
    </source>
</evidence>
<dbReference type="GO" id="GO:0008395">
    <property type="term" value="F:steroid hydroxylase activity"/>
    <property type="evidence" value="ECO:0000318"/>
    <property type="project" value="GO_Central"/>
</dbReference>
<evidence type="ECO:0000256" key="6">
    <source>
        <dbReference type="ARBA" id="ARBA00022723"/>
    </source>
</evidence>
<dbReference type="PRINTS" id="PR00385">
    <property type="entry name" value="P450"/>
</dbReference>
<evidence type="ECO:0000256" key="7">
    <source>
        <dbReference type="ARBA" id="ARBA00022824"/>
    </source>
</evidence>
<dbReference type="InParanoid" id="A0A7M7SVS2"/>
<reference evidence="17" key="1">
    <citation type="submission" date="2015-02" db="EMBL/GenBank/DDBJ databases">
        <title>Genome sequencing for Strongylocentrotus purpuratus.</title>
        <authorList>
            <person name="Murali S."/>
            <person name="Liu Y."/>
            <person name="Vee V."/>
            <person name="English A."/>
            <person name="Wang M."/>
            <person name="Skinner E."/>
            <person name="Han Y."/>
            <person name="Muzny D.M."/>
            <person name="Worley K.C."/>
            <person name="Gibbs R.A."/>
        </authorList>
    </citation>
    <scope>NUCLEOTIDE SEQUENCE</scope>
</reference>
<evidence type="ECO:0000256" key="15">
    <source>
        <dbReference type="SAM" id="Phobius"/>
    </source>
</evidence>
<dbReference type="InterPro" id="IPR017972">
    <property type="entry name" value="Cyt_P450_CS"/>
</dbReference>
<dbReference type="GO" id="GO:0006805">
    <property type="term" value="P:xenobiotic metabolic process"/>
    <property type="evidence" value="ECO:0000318"/>
    <property type="project" value="GO_Central"/>
</dbReference>
<evidence type="ECO:0000313" key="17">
    <source>
        <dbReference type="Proteomes" id="UP000007110"/>
    </source>
</evidence>
<keyword evidence="7" id="KW-0256">Endoplasmic reticulum</keyword>
<dbReference type="InterPro" id="IPR036396">
    <property type="entry name" value="Cyt_P450_sf"/>
</dbReference>
<keyword evidence="6 13" id="KW-0479">Metal-binding</keyword>
<keyword evidence="17" id="KW-1185">Reference proteome</keyword>
<keyword evidence="8" id="KW-0492">Microsome</keyword>
<dbReference type="GO" id="GO:0016712">
    <property type="term" value="F:oxidoreductase activity, acting on paired donors, with incorporation or reduction of molecular oxygen, reduced flavin or flavoprotein as one donor, and incorporation of one atom of oxygen"/>
    <property type="evidence" value="ECO:0000318"/>
    <property type="project" value="GO_Central"/>
</dbReference>
<keyword evidence="15" id="KW-1133">Transmembrane helix</keyword>
<dbReference type="SUPFAM" id="SSF48264">
    <property type="entry name" value="Cytochrome P450"/>
    <property type="match status" value="1"/>
</dbReference>
<dbReference type="InterPro" id="IPR050182">
    <property type="entry name" value="Cytochrome_P450_fam2"/>
</dbReference>
<keyword evidence="10 13" id="KW-0408">Iron</keyword>
<keyword evidence="9 14" id="KW-0560">Oxidoreductase</keyword>
<evidence type="ECO:0000256" key="9">
    <source>
        <dbReference type="ARBA" id="ARBA00023002"/>
    </source>
</evidence>
<evidence type="ECO:0008006" key="18">
    <source>
        <dbReference type="Google" id="ProtNLM"/>
    </source>
</evidence>
<feature type="binding site" description="axial binding residue" evidence="13">
    <location>
        <position position="436"/>
    </location>
    <ligand>
        <name>heme</name>
        <dbReference type="ChEBI" id="CHEBI:30413"/>
    </ligand>
    <ligandPart>
        <name>Fe</name>
        <dbReference type="ChEBI" id="CHEBI:18248"/>
    </ligandPart>
</feature>
<dbReference type="OrthoDB" id="1055148at2759"/>
<dbReference type="InterPro" id="IPR001128">
    <property type="entry name" value="Cyt_P450"/>
</dbReference>
<name>A0A7M7SVS2_STRPU</name>
<keyword evidence="12 15" id="KW-0472">Membrane</keyword>
<dbReference type="PANTHER" id="PTHR24300">
    <property type="entry name" value="CYTOCHROME P450 508A4-RELATED"/>
    <property type="match status" value="1"/>
</dbReference>
<evidence type="ECO:0000256" key="8">
    <source>
        <dbReference type="ARBA" id="ARBA00022848"/>
    </source>
</evidence>
<dbReference type="GO" id="GO:0008202">
    <property type="term" value="P:steroid metabolic process"/>
    <property type="evidence" value="ECO:0000318"/>
    <property type="project" value="GO_Central"/>
</dbReference>
<feature type="transmembrane region" description="Helical" evidence="15">
    <location>
        <begin position="6"/>
        <end position="25"/>
    </location>
</feature>
<sequence length="490" mass="55946">MITELITTSYLTTTVLTCIVGYLVVQLLRRKRYKLPPGPKGWPIIGSYLTLTSGKYELRDLLNMWAKEYGDLYMFSMFGSRFVILNSYDLVHEAFQSPDFNDRAPILPCNKALNRSNTELNLLFNLKCELSIIHNSNFEDLVAAEAAKLIKNFASQEGTFFNPITDIYVTVSNVITGILTGKTYDYNDEEFVELTKRAQQVFEWMGPGSFFYHVPVLAYMPMENNKMGDAAVKGMFDFLEKILKRHRQAYNPEDEPKDLIEAFMHEEANKKAQNVDVGSFTHQCLKQVVWDLMLGGIETVSTSLSWYFLFMAQYPDVQAKVQAELDKVIGRDRLPSLSDRQNLPFTESTSVECYRFCRLINVQIPHRTRCDVKLGGYDIPKGTNVGTNASWLSSSPSLWENSEEFVPDRFIDKETGLYNSKLEAGLVEFGVGRRVCPGEQLARTELFVIFTHILHRFTLRLPEGTPITRNGINGLTHHPKPYKITAAPRR</sequence>
<keyword evidence="5 13" id="KW-0349">Heme</keyword>
<evidence type="ECO:0000256" key="2">
    <source>
        <dbReference type="ARBA" id="ARBA00004174"/>
    </source>
</evidence>
<evidence type="ECO:0000256" key="10">
    <source>
        <dbReference type="ARBA" id="ARBA00023004"/>
    </source>
</evidence>
<comment type="subcellular location">
    <subcellularLocation>
        <location evidence="3">Endoplasmic reticulum membrane</location>
        <topology evidence="3">Peripheral membrane protein</topology>
    </subcellularLocation>
    <subcellularLocation>
        <location evidence="2">Microsome membrane</location>
        <topology evidence="2">Peripheral membrane protein</topology>
    </subcellularLocation>
</comment>
<dbReference type="Proteomes" id="UP000007110">
    <property type="component" value="Unassembled WGS sequence"/>
</dbReference>